<sequence>MANRMQRLVQLGKEGLVPPPFSIPNPNLNISDKINIQEINTIYDDDSLLDDTYVEPLRHANRFDYEILGMHENLIPIPDTVNAGVQTIGENIVQYEEIIHEGKENQEPSSHSICLNEGSDFSAGSGDEYKPPRRDRSSSTSSSIVSSNIKRGKKSQIPK</sequence>
<evidence type="ECO:0000313" key="2">
    <source>
        <dbReference type="EMBL" id="CAG5011949.1"/>
    </source>
</evidence>
<evidence type="ECO:0000313" key="3">
    <source>
        <dbReference type="Proteomes" id="UP000691718"/>
    </source>
</evidence>
<feature type="compositionally biased region" description="Basic and acidic residues" evidence="1">
    <location>
        <begin position="127"/>
        <end position="137"/>
    </location>
</feature>
<dbReference type="Proteomes" id="UP000691718">
    <property type="component" value="Unassembled WGS sequence"/>
</dbReference>
<reference evidence="2" key="1">
    <citation type="submission" date="2021-04" db="EMBL/GenBank/DDBJ databases">
        <authorList>
            <person name="Tunstrom K."/>
        </authorList>
    </citation>
    <scope>NUCLEOTIDE SEQUENCE</scope>
</reference>
<feature type="compositionally biased region" description="Low complexity" evidence="1">
    <location>
        <begin position="138"/>
        <end position="147"/>
    </location>
</feature>
<dbReference type="AlphaFoldDB" id="A0A8S3XC60"/>
<evidence type="ECO:0000256" key="1">
    <source>
        <dbReference type="SAM" id="MobiDB-lite"/>
    </source>
</evidence>
<feature type="compositionally biased region" description="Basic residues" evidence="1">
    <location>
        <begin position="150"/>
        <end position="159"/>
    </location>
</feature>
<feature type="region of interest" description="Disordered" evidence="1">
    <location>
        <begin position="101"/>
        <end position="159"/>
    </location>
</feature>
<comment type="caution">
    <text evidence="2">The sequence shown here is derived from an EMBL/GenBank/DDBJ whole genome shotgun (WGS) entry which is preliminary data.</text>
</comment>
<name>A0A8S3XC60_PARAO</name>
<dbReference type="OrthoDB" id="7477635at2759"/>
<proteinExistence type="predicted"/>
<gene>
    <name evidence="2" type="ORF">PAPOLLO_LOCUS15689</name>
</gene>
<accession>A0A8S3XC60</accession>
<protein>
    <submittedName>
        <fullName evidence="2">(apollo) hypothetical protein</fullName>
    </submittedName>
</protein>
<dbReference type="EMBL" id="CAJQZP010001037">
    <property type="protein sequence ID" value="CAG5011949.1"/>
    <property type="molecule type" value="Genomic_DNA"/>
</dbReference>
<keyword evidence="3" id="KW-1185">Reference proteome</keyword>
<organism evidence="2 3">
    <name type="scientific">Parnassius apollo</name>
    <name type="common">Apollo butterfly</name>
    <name type="synonym">Papilio apollo</name>
    <dbReference type="NCBI Taxonomy" id="110799"/>
    <lineage>
        <taxon>Eukaryota</taxon>
        <taxon>Metazoa</taxon>
        <taxon>Ecdysozoa</taxon>
        <taxon>Arthropoda</taxon>
        <taxon>Hexapoda</taxon>
        <taxon>Insecta</taxon>
        <taxon>Pterygota</taxon>
        <taxon>Neoptera</taxon>
        <taxon>Endopterygota</taxon>
        <taxon>Lepidoptera</taxon>
        <taxon>Glossata</taxon>
        <taxon>Ditrysia</taxon>
        <taxon>Papilionoidea</taxon>
        <taxon>Papilionidae</taxon>
        <taxon>Parnassiinae</taxon>
        <taxon>Parnassini</taxon>
        <taxon>Parnassius</taxon>
        <taxon>Parnassius</taxon>
    </lineage>
</organism>